<evidence type="ECO:0000259" key="9">
    <source>
        <dbReference type="PROSITE" id="PS50893"/>
    </source>
</evidence>
<dbReference type="InterPro" id="IPR050388">
    <property type="entry name" value="ABC_Ni/Peptide_Import"/>
</dbReference>
<dbReference type="Pfam" id="PF00005">
    <property type="entry name" value="ABC_tran"/>
    <property type="match status" value="1"/>
</dbReference>
<dbReference type="Gene3D" id="3.40.50.300">
    <property type="entry name" value="P-loop containing nucleotide triphosphate hydrolases"/>
    <property type="match status" value="1"/>
</dbReference>
<dbReference type="InterPro" id="IPR013563">
    <property type="entry name" value="Oligopep_ABC_C"/>
</dbReference>
<dbReference type="GO" id="GO:0016887">
    <property type="term" value="F:ATP hydrolysis activity"/>
    <property type="evidence" value="ECO:0007669"/>
    <property type="project" value="InterPro"/>
</dbReference>
<dbReference type="FunFam" id="3.40.50.300:FF:000016">
    <property type="entry name" value="Oligopeptide ABC transporter ATP-binding component"/>
    <property type="match status" value="1"/>
</dbReference>
<dbReference type="InterPro" id="IPR017871">
    <property type="entry name" value="ABC_transporter-like_CS"/>
</dbReference>
<comment type="subcellular location">
    <subcellularLocation>
        <location evidence="1">Cell membrane</location>
        <topology evidence="1">Peripheral membrane protein</topology>
    </subcellularLocation>
</comment>
<dbReference type="KEGG" id="parq:DSM112329_05294"/>
<dbReference type="CDD" id="cd03257">
    <property type="entry name" value="ABC_NikE_OppD_transporters"/>
    <property type="match status" value="1"/>
</dbReference>
<dbReference type="NCBIfam" id="TIGR01727">
    <property type="entry name" value="oligo_HPY"/>
    <property type="match status" value="1"/>
</dbReference>
<comment type="similarity">
    <text evidence="2">Belongs to the ABC transporter superfamily.</text>
</comment>
<keyword evidence="7" id="KW-0472">Membrane</keyword>
<dbReference type="PROSITE" id="PS00211">
    <property type="entry name" value="ABC_TRANSPORTER_1"/>
    <property type="match status" value="1"/>
</dbReference>
<reference evidence="10" key="1">
    <citation type="submission" date="2022-12" db="EMBL/GenBank/DDBJ databases">
        <title>Paraconexibacter alkalitolerans sp. nov. and Baekduia alba sp. nov., isolated from soil and emended description of the genera Paraconexibacter (Chun et al., 2020) and Baekduia (An et al., 2020).</title>
        <authorList>
            <person name="Vieira S."/>
            <person name="Huber K.J."/>
            <person name="Geppert A."/>
            <person name="Wolf J."/>
            <person name="Neumann-Schaal M."/>
            <person name="Muesken M."/>
            <person name="Overmann J."/>
        </authorList>
    </citation>
    <scope>NUCLEOTIDE SEQUENCE</scope>
    <source>
        <strain evidence="10">AEG42_29</strain>
    </source>
</reference>
<protein>
    <submittedName>
        <fullName evidence="10">ABC transporter</fullName>
    </submittedName>
</protein>
<dbReference type="GO" id="GO:0005886">
    <property type="term" value="C:plasma membrane"/>
    <property type="evidence" value="ECO:0007669"/>
    <property type="project" value="UniProtKB-SubCell"/>
</dbReference>
<proteinExistence type="inferred from homology"/>
<evidence type="ECO:0000256" key="4">
    <source>
        <dbReference type="ARBA" id="ARBA00022475"/>
    </source>
</evidence>
<gene>
    <name evidence="10" type="ORF">DSM112329_05294</name>
</gene>
<feature type="domain" description="ABC transporter" evidence="9">
    <location>
        <begin position="5"/>
        <end position="255"/>
    </location>
</feature>
<keyword evidence="3" id="KW-0813">Transport</keyword>
<feature type="region of interest" description="Disordered" evidence="8">
    <location>
        <begin position="360"/>
        <end position="381"/>
    </location>
</feature>
<dbReference type="GO" id="GO:0005524">
    <property type="term" value="F:ATP binding"/>
    <property type="evidence" value="ECO:0007669"/>
    <property type="project" value="UniProtKB-KW"/>
</dbReference>
<sequence length="381" mass="41043">MAPLLEVKDLTVRFRTEDGVVNAVDGVSYSVDAGKTLGIVGESGSGKSVSSLTVMGLTRAKNADITGQVLFQGQDLVTATESQMRVVRGGPIAMIFQDPMSSLHPMYRVGTQLVEAVRMHQKVSKSAARDRAAQMLSLVGIPDPKARMNAYPHEFSGGMRQRVMIAMGLCNDPKMLIADEPTTALDVTVQAQILELIERLQSELDTAVIMITHDLGVVAEVTDDIAVMYCGRIVERGPKADIFARPEHPYTWGLLTSIPRLDTPRDQELVPIAGRPPSLINRPAGCHFHPRCPYARPGQCDTGDVLLEPSAASPAHVVRCVIPSAERTAIWAALKAGETPQGVDPGAPPPLEKTLVLEHAEPEPETVATDAPSLEKKLTDD</sequence>
<evidence type="ECO:0000256" key="7">
    <source>
        <dbReference type="ARBA" id="ARBA00023136"/>
    </source>
</evidence>
<keyword evidence="5" id="KW-0547">Nucleotide-binding</keyword>
<evidence type="ECO:0000313" key="10">
    <source>
        <dbReference type="EMBL" id="XAY08394.1"/>
    </source>
</evidence>
<evidence type="ECO:0000256" key="8">
    <source>
        <dbReference type="SAM" id="MobiDB-lite"/>
    </source>
</evidence>
<dbReference type="SUPFAM" id="SSF52540">
    <property type="entry name" value="P-loop containing nucleoside triphosphate hydrolases"/>
    <property type="match status" value="1"/>
</dbReference>
<evidence type="ECO:0000256" key="1">
    <source>
        <dbReference type="ARBA" id="ARBA00004202"/>
    </source>
</evidence>
<dbReference type="Pfam" id="PF08352">
    <property type="entry name" value="oligo_HPY"/>
    <property type="match status" value="1"/>
</dbReference>
<organism evidence="10">
    <name type="scientific">Paraconexibacter sp. AEG42_29</name>
    <dbReference type="NCBI Taxonomy" id="2997339"/>
    <lineage>
        <taxon>Bacteria</taxon>
        <taxon>Bacillati</taxon>
        <taxon>Actinomycetota</taxon>
        <taxon>Thermoleophilia</taxon>
        <taxon>Solirubrobacterales</taxon>
        <taxon>Paraconexibacteraceae</taxon>
        <taxon>Paraconexibacter</taxon>
    </lineage>
</organism>
<dbReference type="AlphaFoldDB" id="A0AAU7B393"/>
<keyword evidence="4" id="KW-1003">Cell membrane</keyword>
<dbReference type="InterPro" id="IPR003593">
    <property type="entry name" value="AAA+_ATPase"/>
</dbReference>
<dbReference type="InterPro" id="IPR027417">
    <property type="entry name" value="P-loop_NTPase"/>
</dbReference>
<dbReference type="PANTHER" id="PTHR43297:SF2">
    <property type="entry name" value="DIPEPTIDE TRANSPORT ATP-BINDING PROTEIN DPPD"/>
    <property type="match status" value="1"/>
</dbReference>
<accession>A0AAU7B393</accession>
<dbReference type="RefSeq" id="WP_354699575.1">
    <property type="nucleotide sequence ID" value="NZ_CP114014.1"/>
</dbReference>
<dbReference type="GO" id="GO:0015833">
    <property type="term" value="P:peptide transport"/>
    <property type="evidence" value="ECO:0007669"/>
    <property type="project" value="InterPro"/>
</dbReference>
<evidence type="ECO:0000256" key="3">
    <source>
        <dbReference type="ARBA" id="ARBA00022448"/>
    </source>
</evidence>
<name>A0AAU7B393_9ACTN</name>
<dbReference type="PANTHER" id="PTHR43297">
    <property type="entry name" value="OLIGOPEPTIDE TRANSPORT ATP-BINDING PROTEIN APPD"/>
    <property type="match status" value="1"/>
</dbReference>
<dbReference type="InterPro" id="IPR003439">
    <property type="entry name" value="ABC_transporter-like_ATP-bd"/>
</dbReference>
<dbReference type="EMBL" id="CP114014">
    <property type="protein sequence ID" value="XAY08394.1"/>
    <property type="molecule type" value="Genomic_DNA"/>
</dbReference>
<dbReference type="PROSITE" id="PS50893">
    <property type="entry name" value="ABC_TRANSPORTER_2"/>
    <property type="match status" value="1"/>
</dbReference>
<evidence type="ECO:0000256" key="5">
    <source>
        <dbReference type="ARBA" id="ARBA00022741"/>
    </source>
</evidence>
<dbReference type="SMART" id="SM00382">
    <property type="entry name" value="AAA"/>
    <property type="match status" value="1"/>
</dbReference>
<keyword evidence="6" id="KW-0067">ATP-binding</keyword>
<evidence type="ECO:0000256" key="2">
    <source>
        <dbReference type="ARBA" id="ARBA00005417"/>
    </source>
</evidence>
<evidence type="ECO:0000256" key="6">
    <source>
        <dbReference type="ARBA" id="ARBA00022840"/>
    </source>
</evidence>